<accession>A0A914EG75</accession>
<organism evidence="2 3">
    <name type="scientific">Acrobeloides nanus</name>
    <dbReference type="NCBI Taxonomy" id="290746"/>
    <lineage>
        <taxon>Eukaryota</taxon>
        <taxon>Metazoa</taxon>
        <taxon>Ecdysozoa</taxon>
        <taxon>Nematoda</taxon>
        <taxon>Chromadorea</taxon>
        <taxon>Rhabditida</taxon>
        <taxon>Tylenchina</taxon>
        <taxon>Cephalobomorpha</taxon>
        <taxon>Cephaloboidea</taxon>
        <taxon>Cephalobidae</taxon>
        <taxon>Acrobeloides</taxon>
    </lineage>
</organism>
<feature type="region of interest" description="Disordered" evidence="1">
    <location>
        <begin position="151"/>
        <end position="172"/>
    </location>
</feature>
<keyword evidence="2" id="KW-1185">Reference proteome</keyword>
<evidence type="ECO:0000313" key="3">
    <source>
        <dbReference type="WBParaSite" id="ACRNAN_scaffold764.g25590.t1"/>
    </source>
</evidence>
<proteinExistence type="predicted"/>
<feature type="compositionally biased region" description="Polar residues" evidence="1">
    <location>
        <begin position="68"/>
        <end position="88"/>
    </location>
</feature>
<feature type="compositionally biased region" description="Basic and acidic residues" evidence="1">
    <location>
        <begin position="163"/>
        <end position="172"/>
    </location>
</feature>
<protein>
    <submittedName>
        <fullName evidence="3">Uncharacterized protein</fullName>
    </submittedName>
</protein>
<dbReference type="Proteomes" id="UP000887540">
    <property type="component" value="Unplaced"/>
</dbReference>
<feature type="region of interest" description="Disordered" evidence="1">
    <location>
        <begin position="68"/>
        <end position="91"/>
    </location>
</feature>
<evidence type="ECO:0000256" key="1">
    <source>
        <dbReference type="SAM" id="MobiDB-lite"/>
    </source>
</evidence>
<evidence type="ECO:0000313" key="2">
    <source>
        <dbReference type="Proteomes" id="UP000887540"/>
    </source>
</evidence>
<name>A0A914EG75_9BILA</name>
<reference evidence="3" key="1">
    <citation type="submission" date="2022-11" db="UniProtKB">
        <authorList>
            <consortium name="WormBaseParasite"/>
        </authorList>
    </citation>
    <scope>IDENTIFICATION</scope>
</reference>
<dbReference type="AlphaFoldDB" id="A0A914EG75"/>
<sequence length="172" mass="18420">MAVVIFKNNLLGSNSSNELCTTGQTLSNLNGVTVESGQPFVSRNNTPFGRGLIIYTKPNGRELIPKSSTATSRGVTVGSGQPFVSRNNKPLGRGLIIHTKPNGRELIPESSTATNRGGPRFVPVRQDSITHVLVSTNSGREYHGLCSDISETERGGSWSNDHSGVRSLEDVD</sequence>
<dbReference type="WBParaSite" id="ACRNAN_scaffold764.g25590.t1">
    <property type="protein sequence ID" value="ACRNAN_scaffold764.g25590.t1"/>
    <property type="gene ID" value="ACRNAN_scaffold764.g25590"/>
</dbReference>